<evidence type="ECO:0000256" key="3">
    <source>
        <dbReference type="ARBA" id="ARBA00023163"/>
    </source>
</evidence>
<dbReference type="PANTHER" id="PTHR43280">
    <property type="entry name" value="ARAC-FAMILY TRANSCRIPTIONAL REGULATOR"/>
    <property type="match status" value="1"/>
</dbReference>
<keyword evidence="1" id="KW-0805">Transcription regulation</keyword>
<proteinExistence type="predicted"/>
<evidence type="ECO:0000313" key="5">
    <source>
        <dbReference type="EMBL" id="NME69346.1"/>
    </source>
</evidence>
<name>A0A7X9RVA9_9BACT</name>
<dbReference type="InterPro" id="IPR009057">
    <property type="entry name" value="Homeodomain-like_sf"/>
</dbReference>
<sequence>MHHQNISYHQNKKIGKGLPFAIVPSSILLEGTDIFSPSKRDFHVLFWFKKGSGTYYIDFQKYTFQPNTLMLLSKDQISYFDALDPEEVEIQSIVFTPEFLYRNDHDLQHMFQFSLASHIEGMQYLSLSEKESTFFQMMSDQMFEVYDHWELPQQEHAFYHWLSLFLIQVERIQQQHQSIKKISPSDQLHLKFQQLLEENFKKEYKVEFYLNILNINIKALSKILKEKYDLPPKAVIDERRVLEIKRLLKGTSIPIKEIAYEMGFDEPTNMVKYFKKRVSFTPKEFRLL</sequence>
<dbReference type="RefSeq" id="WP_169657625.1">
    <property type="nucleotide sequence ID" value="NZ_JABANE010000040.1"/>
</dbReference>
<keyword evidence="6" id="KW-1185">Reference proteome</keyword>
<feature type="domain" description="HTH araC/xylS-type" evidence="4">
    <location>
        <begin position="190"/>
        <end position="288"/>
    </location>
</feature>
<reference evidence="5 6" key="1">
    <citation type="submission" date="2020-04" db="EMBL/GenBank/DDBJ databases">
        <title>Flammeovirga sp. SR4, a novel species isolated from seawater.</title>
        <authorList>
            <person name="Wang X."/>
        </authorList>
    </citation>
    <scope>NUCLEOTIDE SEQUENCE [LARGE SCALE GENOMIC DNA]</scope>
    <source>
        <strain evidence="5 6">ATCC 23126</strain>
    </source>
</reference>
<evidence type="ECO:0000256" key="1">
    <source>
        <dbReference type="ARBA" id="ARBA00023015"/>
    </source>
</evidence>
<dbReference type="EMBL" id="JABANE010000040">
    <property type="protein sequence ID" value="NME69346.1"/>
    <property type="molecule type" value="Genomic_DNA"/>
</dbReference>
<accession>A0A7X9RVA9</accession>
<dbReference type="GO" id="GO:0003700">
    <property type="term" value="F:DNA-binding transcription factor activity"/>
    <property type="evidence" value="ECO:0007669"/>
    <property type="project" value="InterPro"/>
</dbReference>
<dbReference type="Proteomes" id="UP000576082">
    <property type="component" value="Unassembled WGS sequence"/>
</dbReference>
<evidence type="ECO:0000259" key="4">
    <source>
        <dbReference type="PROSITE" id="PS01124"/>
    </source>
</evidence>
<dbReference type="InterPro" id="IPR037923">
    <property type="entry name" value="HTH-like"/>
</dbReference>
<evidence type="ECO:0000313" key="6">
    <source>
        <dbReference type="Proteomes" id="UP000576082"/>
    </source>
</evidence>
<dbReference type="PANTHER" id="PTHR43280:SF32">
    <property type="entry name" value="TRANSCRIPTIONAL REGULATORY PROTEIN"/>
    <property type="match status" value="1"/>
</dbReference>
<dbReference type="PROSITE" id="PS01124">
    <property type="entry name" value="HTH_ARAC_FAMILY_2"/>
    <property type="match status" value="1"/>
</dbReference>
<keyword evidence="2" id="KW-0238">DNA-binding</keyword>
<dbReference type="AlphaFoldDB" id="A0A7X9RVA9"/>
<evidence type="ECO:0000256" key="2">
    <source>
        <dbReference type="ARBA" id="ARBA00023125"/>
    </source>
</evidence>
<comment type="caution">
    <text evidence="5">The sequence shown here is derived from an EMBL/GenBank/DDBJ whole genome shotgun (WGS) entry which is preliminary data.</text>
</comment>
<dbReference type="InterPro" id="IPR018060">
    <property type="entry name" value="HTH_AraC"/>
</dbReference>
<dbReference type="InterPro" id="IPR003313">
    <property type="entry name" value="AraC-bd"/>
</dbReference>
<dbReference type="Gene3D" id="1.10.10.60">
    <property type="entry name" value="Homeodomain-like"/>
    <property type="match status" value="1"/>
</dbReference>
<dbReference type="GO" id="GO:0043565">
    <property type="term" value="F:sequence-specific DNA binding"/>
    <property type="evidence" value="ECO:0007669"/>
    <property type="project" value="InterPro"/>
</dbReference>
<protein>
    <submittedName>
        <fullName evidence="5">AraC family transcriptional regulator</fullName>
    </submittedName>
</protein>
<dbReference type="Pfam" id="PF02311">
    <property type="entry name" value="AraC_binding"/>
    <property type="match status" value="1"/>
</dbReference>
<dbReference type="SUPFAM" id="SSF51215">
    <property type="entry name" value="Regulatory protein AraC"/>
    <property type="match status" value="1"/>
</dbReference>
<dbReference type="Pfam" id="PF12833">
    <property type="entry name" value="HTH_18"/>
    <property type="match status" value="1"/>
</dbReference>
<gene>
    <name evidence="5" type="ORF">HHU12_15325</name>
</gene>
<dbReference type="SUPFAM" id="SSF46689">
    <property type="entry name" value="Homeodomain-like"/>
    <property type="match status" value="1"/>
</dbReference>
<organism evidence="5 6">
    <name type="scientific">Flammeovirga aprica JL-4</name>
    <dbReference type="NCBI Taxonomy" id="694437"/>
    <lineage>
        <taxon>Bacteria</taxon>
        <taxon>Pseudomonadati</taxon>
        <taxon>Bacteroidota</taxon>
        <taxon>Cytophagia</taxon>
        <taxon>Cytophagales</taxon>
        <taxon>Flammeovirgaceae</taxon>
        <taxon>Flammeovirga</taxon>
    </lineage>
</organism>
<dbReference type="SMART" id="SM00342">
    <property type="entry name" value="HTH_ARAC"/>
    <property type="match status" value="1"/>
</dbReference>
<keyword evidence="3" id="KW-0804">Transcription</keyword>